<keyword evidence="3" id="KW-0378">Hydrolase</keyword>
<dbReference type="InterPro" id="IPR029058">
    <property type="entry name" value="AB_hydrolase_fold"/>
</dbReference>
<dbReference type="RefSeq" id="WP_307393475.1">
    <property type="nucleotide sequence ID" value="NZ_BAAADK010000032.1"/>
</dbReference>
<dbReference type="EMBL" id="JAUSTY010000006">
    <property type="protein sequence ID" value="MDQ0165847.1"/>
    <property type="molecule type" value="Genomic_DNA"/>
</dbReference>
<dbReference type="SUPFAM" id="SSF53474">
    <property type="entry name" value="alpha/beta-Hydrolases"/>
    <property type="match status" value="1"/>
</dbReference>
<dbReference type="EC" id="3.1.1.41" evidence="3"/>
<evidence type="ECO:0000313" key="3">
    <source>
        <dbReference type="EMBL" id="MDQ0165847.1"/>
    </source>
</evidence>
<evidence type="ECO:0000313" key="4">
    <source>
        <dbReference type="Proteomes" id="UP001235840"/>
    </source>
</evidence>
<evidence type="ECO:0000256" key="1">
    <source>
        <dbReference type="SAM" id="MobiDB-lite"/>
    </source>
</evidence>
<gene>
    <name evidence="3" type="ORF">J2S11_001748</name>
</gene>
<sequence>MYNDMSLEGLRSYQGSSPKPTDFDSYWSRALKELDEQSLEYEHIPANIQTDVAECFHLYFTGVGGARVYAKLVKPKQIKEHRRGIVMFHGYSGNSGDWFDKIAYAAQGFTVMALDCRGQGGLSEDNLPVKGTTLRGHIIRGIDNPDPYHLYFRYVFLDTAQAVRILMSMEDVDEDRVGVMGASQGGALAIASAALEPRIKMVAATYPFLSDYKRMYELDIKSSAYAELVDYFKFFDPLHEREKEVFERLGYIDIQNLADRITAEVLWITGLTDLSCPPSTQFAAYNKIRSKKEMLIYHEYGHEFIRGAGDQILQKMLTL</sequence>
<evidence type="ECO:0000259" key="2">
    <source>
        <dbReference type="Pfam" id="PF05448"/>
    </source>
</evidence>
<dbReference type="InterPro" id="IPR008391">
    <property type="entry name" value="AXE1_dom"/>
</dbReference>
<dbReference type="InterPro" id="IPR039069">
    <property type="entry name" value="CE7"/>
</dbReference>
<dbReference type="Pfam" id="PF05448">
    <property type="entry name" value="AXE1"/>
    <property type="match status" value="1"/>
</dbReference>
<reference evidence="3 4" key="1">
    <citation type="submission" date="2023-07" db="EMBL/GenBank/DDBJ databases">
        <title>Genomic Encyclopedia of Type Strains, Phase IV (KMG-IV): sequencing the most valuable type-strain genomes for metagenomic binning, comparative biology and taxonomic classification.</title>
        <authorList>
            <person name="Goeker M."/>
        </authorList>
    </citation>
    <scope>NUCLEOTIDE SEQUENCE [LARGE SCALE GENOMIC DNA]</scope>
    <source>
        <strain evidence="3 4">DSM 12751</strain>
    </source>
</reference>
<dbReference type="Proteomes" id="UP001235840">
    <property type="component" value="Unassembled WGS sequence"/>
</dbReference>
<accession>A0ABT9VXX9</accession>
<protein>
    <submittedName>
        <fullName evidence="3">Cephalosporin-C deacetylase</fullName>
        <ecNumber evidence="3">3.1.1.41</ecNumber>
    </submittedName>
</protein>
<proteinExistence type="predicted"/>
<name>A0ABT9VXX9_9BACI</name>
<organism evidence="3 4">
    <name type="scientific">Caldalkalibacillus horti</name>
    <dbReference type="NCBI Taxonomy" id="77523"/>
    <lineage>
        <taxon>Bacteria</taxon>
        <taxon>Bacillati</taxon>
        <taxon>Bacillota</taxon>
        <taxon>Bacilli</taxon>
        <taxon>Bacillales</taxon>
        <taxon>Bacillaceae</taxon>
        <taxon>Caldalkalibacillus</taxon>
    </lineage>
</organism>
<feature type="region of interest" description="Disordered" evidence="1">
    <location>
        <begin position="1"/>
        <end position="20"/>
    </location>
</feature>
<comment type="caution">
    <text evidence="3">The sequence shown here is derived from an EMBL/GenBank/DDBJ whole genome shotgun (WGS) entry which is preliminary data.</text>
</comment>
<feature type="domain" description="Acetyl xylan esterase" evidence="2">
    <location>
        <begin position="3"/>
        <end position="308"/>
    </location>
</feature>
<dbReference type="Gene3D" id="3.40.50.1820">
    <property type="entry name" value="alpha/beta hydrolase"/>
    <property type="match status" value="1"/>
</dbReference>
<keyword evidence="4" id="KW-1185">Reference proteome</keyword>
<dbReference type="PANTHER" id="PTHR40111:SF1">
    <property type="entry name" value="CEPHALOSPORIN-C DEACETYLASE"/>
    <property type="match status" value="1"/>
</dbReference>
<dbReference type="GO" id="GO:0047739">
    <property type="term" value="F:cephalosporin-C deacetylase activity"/>
    <property type="evidence" value="ECO:0007669"/>
    <property type="project" value="UniProtKB-EC"/>
</dbReference>
<dbReference type="PANTHER" id="PTHR40111">
    <property type="entry name" value="CEPHALOSPORIN-C DEACETYLASE"/>
    <property type="match status" value="1"/>
</dbReference>